<gene>
    <name evidence="2" type="ORF">TELCIR_13890</name>
</gene>
<feature type="compositionally biased region" description="Basic and acidic residues" evidence="1">
    <location>
        <begin position="32"/>
        <end position="67"/>
    </location>
</feature>
<evidence type="ECO:0000256" key="1">
    <source>
        <dbReference type="SAM" id="MobiDB-lite"/>
    </source>
</evidence>
<keyword evidence="3" id="KW-1185">Reference proteome</keyword>
<proteinExistence type="predicted"/>
<sequence length="67" mass="7488">MIPSLQILDGADVNGEDVDDSLDGEDEDESEEYKPDDLDEETTKRGLKRRNEETNGDESGTKKKADE</sequence>
<evidence type="ECO:0000313" key="2">
    <source>
        <dbReference type="EMBL" id="PIO64480.1"/>
    </source>
</evidence>
<dbReference type="EMBL" id="KZ349866">
    <property type="protein sequence ID" value="PIO64480.1"/>
    <property type="molecule type" value="Genomic_DNA"/>
</dbReference>
<organism evidence="2 3">
    <name type="scientific">Teladorsagia circumcincta</name>
    <name type="common">Brown stomach worm</name>
    <name type="synonym">Ostertagia circumcincta</name>
    <dbReference type="NCBI Taxonomy" id="45464"/>
    <lineage>
        <taxon>Eukaryota</taxon>
        <taxon>Metazoa</taxon>
        <taxon>Ecdysozoa</taxon>
        <taxon>Nematoda</taxon>
        <taxon>Chromadorea</taxon>
        <taxon>Rhabditida</taxon>
        <taxon>Rhabditina</taxon>
        <taxon>Rhabditomorpha</taxon>
        <taxon>Strongyloidea</taxon>
        <taxon>Trichostrongylidae</taxon>
        <taxon>Teladorsagia</taxon>
    </lineage>
</organism>
<name>A0A2G9U4P5_TELCI</name>
<feature type="region of interest" description="Disordered" evidence="1">
    <location>
        <begin position="1"/>
        <end position="67"/>
    </location>
</feature>
<reference evidence="2 3" key="1">
    <citation type="submission" date="2015-09" db="EMBL/GenBank/DDBJ databases">
        <title>Draft genome of the parasitic nematode Teladorsagia circumcincta isolate WARC Sus (inbred).</title>
        <authorList>
            <person name="Mitreva M."/>
        </authorList>
    </citation>
    <scope>NUCLEOTIDE SEQUENCE [LARGE SCALE GENOMIC DNA]</scope>
    <source>
        <strain evidence="2 3">S</strain>
    </source>
</reference>
<evidence type="ECO:0000313" key="3">
    <source>
        <dbReference type="Proteomes" id="UP000230423"/>
    </source>
</evidence>
<accession>A0A2G9U4P5</accession>
<dbReference type="Proteomes" id="UP000230423">
    <property type="component" value="Unassembled WGS sequence"/>
</dbReference>
<feature type="compositionally biased region" description="Acidic residues" evidence="1">
    <location>
        <begin position="14"/>
        <end position="31"/>
    </location>
</feature>
<dbReference type="AlphaFoldDB" id="A0A2G9U4P5"/>
<protein>
    <submittedName>
        <fullName evidence="2">Uncharacterized protein</fullName>
    </submittedName>
</protein>